<organism evidence="3 4">
    <name type="scientific">Candidatus Magasanikbacteria bacterium RIFCSPLOWO2_12_FULL_43_12</name>
    <dbReference type="NCBI Taxonomy" id="1798692"/>
    <lineage>
        <taxon>Bacteria</taxon>
        <taxon>Candidatus Magasanikiibacteriota</taxon>
    </lineage>
</organism>
<dbReference type="Proteomes" id="UP000178347">
    <property type="component" value="Unassembled WGS sequence"/>
</dbReference>
<evidence type="ECO:0000313" key="3">
    <source>
        <dbReference type="EMBL" id="OGH75663.1"/>
    </source>
</evidence>
<dbReference type="EMBL" id="MFQN01000004">
    <property type="protein sequence ID" value="OGH75663.1"/>
    <property type="molecule type" value="Genomic_DNA"/>
</dbReference>
<dbReference type="InterPro" id="IPR027417">
    <property type="entry name" value="P-loop_NTPase"/>
</dbReference>
<sequence>MYIKRIAEEILSKTLKNSKVLIILGARQVGKTTLIRHILANEKTAFLNLDIEVDKNRFLAMSTLEPFQAMKTIGEPSYLIIDEAQRLKNTGQIIKGWYDASVNPKIFLLGSSSLDLINQPAESLTGRNEKLFLSPFLFKEVVASQPWYSATYENAALNKNFGPQINSLLIQSLVFGNYPETINSADKQQYLLNLVSDYLLKDVLQLGLIKTPDLIKKLLMLLAHQAGAEVSVNELASGLGINKATINKYLDLLEETFVIFRLPAFSTNPRKEISKSRKIYFYDTGVRNAILNEFSLNPLRSDIGQLWENWVVAEFAKHNLLFGRKRNLFFWRSKAKSEVDMIVKEGGRISAYEIKWKKQNINTRAFENQYRVKVKIIDSSNPLFID</sequence>
<dbReference type="Pfam" id="PF13173">
    <property type="entry name" value="AAA_14"/>
    <property type="match status" value="1"/>
</dbReference>
<protein>
    <recommendedName>
        <fullName evidence="5">AAA+ ATPase domain-containing protein</fullName>
    </recommendedName>
</protein>
<dbReference type="SUPFAM" id="SSF46785">
    <property type="entry name" value="Winged helix' DNA-binding domain"/>
    <property type="match status" value="1"/>
</dbReference>
<evidence type="ECO:0000313" key="4">
    <source>
        <dbReference type="Proteomes" id="UP000178347"/>
    </source>
</evidence>
<accession>A0A1F6MW63</accession>
<proteinExistence type="predicted"/>
<comment type="caution">
    <text evidence="3">The sequence shown here is derived from an EMBL/GenBank/DDBJ whole genome shotgun (WGS) entry which is preliminary data.</text>
</comment>
<evidence type="ECO:0000259" key="2">
    <source>
        <dbReference type="Pfam" id="PF13635"/>
    </source>
</evidence>
<name>A0A1F6MW63_9BACT</name>
<reference evidence="3 4" key="1">
    <citation type="journal article" date="2016" name="Nat. Commun.">
        <title>Thousands of microbial genomes shed light on interconnected biogeochemical processes in an aquifer system.</title>
        <authorList>
            <person name="Anantharaman K."/>
            <person name="Brown C.T."/>
            <person name="Hug L.A."/>
            <person name="Sharon I."/>
            <person name="Castelle C.J."/>
            <person name="Probst A.J."/>
            <person name="Thomas B.C."/>
            <person name="Singh A."/>
            <person name="Wilkins M.J."/>
            <person name="Karaoz U."/>
            <person name="Brodie E.L."/>
            <person name="Williams K.H."/>
            <person name="Hubbard S.S."/>
            <person name="Banfield J.F."/>
        </authorList>
    </citation>
    <scope>NUCLEOTIDE SEQUENCE [LARGE SCALE GENOMIC DNA]</scope>
</reference>
<evidence type="ECO:0008006" key="5">
    <source>
        <dbReference type="Google" id="ProtNLM"/>
    </source>
</evidence>
<dbReference type="Gene3D" id="3.40.50.300">
    <property type="entry name" value="P-loop containing nucleotide triphosphate hydrolases"/>
    <property type="match status" value="1"/>
</dbReference>
<evidence type="ECO:0000259" key="1">
    <source>
        <dbReference type="Pfam" id="PF13173"/>
    </source>
</evidence>
<dbReference type="InterPro" id="IPR025420">
    <property type="entry name" value="DUF4143"/>
</dbReference>
<dbReference type="InterPro" id="IPR041682">
    <property type="entry name" value="AAA_14"/>
</dbReference>
<feature type="domain" description="DUF4143" evidence="2">
    <location>
        <begin position="201"/>
        <end position="356"/>
    </location>
</feature>
<dbReference type="SUPFAM" id="SSF52540">
    <property type="entry name" value="P-loop containing nucleoside triphosphate hydrolases"/>
    <property type="match status" value="1"/>
</dbReference>
<feature type="domain" description="AAA" evidence="1">
    <location>
        <begin position="18"/>
        <end position="141"/>
    </location>
</feature>
<dbReference type="PANTHER" id="PTHR43566:SF1">
    <property type="entry name" value="AAA+ ATPASE DOMAIN-CONTAINING PROTEIN"/>
    <property type="match status" value="1"/>
</dbReference>
<dbReference type="PANTHER" id="PTHR43566">
    <property type="entry name" value="CONSERVED PROTEIN"/>
    <property type="match status" value="1"/>
</dbReference>
<dbReference type="AlphaFoldDB" id="A0A1F6MW63"/>
<dbReference type="InterPro" id="IPR036390">
    <property type="entry name" value="WH_DNA-bd_sf"/>
</dbReference>
<gene>
    <name evidence="3" type="ORF">A3G00_04190</name>
</gene>
<dbReference type="Pfam" id="PF13635">
    <property type="entry name" value="DUF4143"/>
    <property type="match status" value="1"/>
</dbReference>